<accession>A0A2G8S8D3</accession>
<evidence type="ECO:0000256" key="1">
    <source>
        <dbReference type="SAM" id="SignalP"/>
    </source>
</evidence>
<comment type="caution">
    <text evidence="2">The sequence shown here is derived from an EMBL/GenBank/DDBJ whole genome shotgun (WGS) entry which is preliminary data.</text>
</comment>
<gene>
    <name evidence="2" type="ORF">GSI_07952</name>
</gene>
<organism evidence="2 3">
    <name type="scientific">Ganoderma sinense ZZ0214-1</name>
    <dbReference type="NCBI Taxonomy" id="1077348"/>
    <lineage>
        <taxon>Eukaryota</taxon>
        <taxon>Fungi</taxon>
        <taxon>Dikarya</taxon>
        <taxon>Basidiomycota</taxon>
        <taxon>Agaricomycotina</taxon>
        <taxon>Agaricomycetes</taxon>
        <taxon>Polyporales</taxon>
        <taxon>Polyporaceae</taxon>
        <taxon>Ganoderma</taxon>
    </lineage>
</organism>
<dbReference type="Proteomes" id="UP000230002">
    <property type="component" value="Unassembled WGS sequence"/>
</dbReference>
<feature type="chain" id="PRO_5013896757" description="Cyanovirin-N domain-containing protein" evidence="1">
    <location>
        <begin position="20"/>
        <end position="192"/>
    </location>
</feature>
<protein>
    <recommendedName>
        <fullName evidence="4">Cyanovirin-N domain-containing protein</fullName>
    </recommendedName>
</protein>
<evidence type="ECO:0008006" key="4">
    <source>
        <dbReference type="Google" id="ProtNLM"/>
    </source>
</evidence>
<evidence type="ECO:0000313" key="3">
    <source>
        <dbReference type="Proteomes" id="UP000230002"/>
    </source>
</evidence>
<dbReference type="EMBL" id="AYKW01000017">
    <property type="protein sequence ID" value="PIL30040.1"/>
    <property type="molecule type" value="Genomic_DNA"/>
</dbReference>
<reference evidence="2 3" key="1">
    <citation type="journal article" date="2015" name="Sci. Rep.">
        <title>Chromosome-level genome map provides insights into diverse defense mechanisms in the medicinal fungus Ganoderma sinense.</title>
        <authorList>
            <person name="Zhu Y."/>
            <person name="Xu J."/>
            <person name="Sun C."/>
            <person name="Zhou S."/>
            <person name="Xu H."/>
            <person name="Nelson D.R."/>
            <person name="Qian J."/>
            <person name="Song J."/>
            <person name="Luo H."/>
            <person name="Xiang L."/>
            <person name="Li Y."/>
            <person name="Xu Z."/>
            <person name="Ji A."/>
            <person name="Wang L."/>
            <person name="Lu S."/>
            <person name="Hayward A."/>
            <person name="Sun W."/>
            <person name="Li X."/>
            <person name="Schwartz D.C."/>
            <person name="Wang Y."/>
            <person name="Chen S."/>
        </authorList>
    </citation>
    <scope>NUCLEOTIDE SEQUENCE [LARGE SCALE GENOMIC DNA]</scope>
    <source>
        <strain evidence="2 3">ZZ0214-1</strain>
    </source>
</reference>
<sequence length="192" mass="20399">MLFSQLFFVAATLLSAASAALIAHGPIAACANEQVVDTAYIGANKDVKLTLSHCANAPLVNAHGEAVSHLAKRQSANVCGNACNTYCWAPAAGGPTTSDCTVIADALLYESQNTGVFFNATAFGTATNKITMTYNTCETFFLNQDTSSITYCRTEWSKLVNWLASDCSAANNAHGGLCVATDQRWYVQVQHN</sequence>
<keyword evidence="1" id="KW-0732">Signal</keyword>
<dbReference type="AlphaFoldDB" id="A0A2G8S8D3"/>
<proteinExistence type="predicted"/>
<feature type="signal peptide" evidence="1">
    <location>
        <begin position="1"/>
        <end position="19"/>
    </location>
</feature>
<name>A0A2G8S8D3_9APHY</name>
<evidence type="ECO:0000313" key="2">
    <source>
        <dbReference type="EMBL" id="PIL30040.1"/>
    </source>
</evidence>
<keyword evidence="3" id="KW-1185">Reference proteome</keyword>
<dbReference type="OrthoDB" id="3226519at2759"/>